<keyword evidence="9" id="KW-0479">Metal-binding</keyword>
<dbReference type="OrthoDB" id="2021138at2759"/>
<dbReference type="InterPro" id="IPR036457">
    <property type="entry name" value="PPM-type-like_dom_sf"/>
</dbReference>
<dbReference type="SMART" id="SM00665">
    <property type="entry name" value="B561"/>
    <property type="match status" value="1"/>
</dbReference>
<evidence type="ECO:0000256" key="1">
    <source>
        <dbReference type="ARBA" id="ARBA00001593"/>
    </source>
</evidence>
<organism evidence="25 26">
    <name type="scientific">Paramicrosporidium saccamoebae</name>
    <dbReference type="NCBI Taxonomy" id="1246581"/>
    <lineage>
        <taxon>Eukaryota</taxon>
        <taxon>Fungi</taxon>
        <taxon>Fungi incertae sedis</taxon>
        <taxon>Cryptomycota</taxon>
        <taxon>Cryptomycota incertae sedis</taxon>
        <taxon>Paramicrosporidium</taxon>
    </lineage>
</organism>
<dbReference type="PROSITE" id="PS50125">
    <property type="entry name" value="GUANYLATE_CYCLASE_2"/>
    <property type="match status" value="1"/>
</dbReference>
<keyword evidence="13 20" id="KW-1133">Transmembrane helix</keyword>
<evidence type="ECO:0000256" key="12">
    <source>
        <dbReference type="ARBA" id="ARBA00022982"/>
    </source>
</evidence>
<feature type="compositionally biased region" description="Low complexity" evidence="19">
    <location>
        <begin position="13"/>
        <end position="28"/>
    </location>
</feature>
<dbReference type="InterPro" id="IPR000159">
    <property type="entry name" value="RA_dom"/>
</dbReference>
<dbReference type="SUPFAM" id="SSF81606">
    <property type="entry name" value="PP2C-like"/>
    <property type="match status" value="1"/>
</dbReference>
<comment type="subcellular location">
    <subcellularLocation>
        <location evidence="2">Membrane</location>
    </subcellularLocation>
</comment>
<feature type="region of interest" description="Disordered" evidence="19">
    <location>
        <begin position="279"/>
        <end position="305"/>
    </location>
</feature>
<proteinExistence type="inferred from homology"/>
<dbReference type="InterPro" id="IPR006593">
    <property type="entry name" value="Cyt_b561/ferric_Rdtase_TM"/>
</dbReference>
<dbReference type="SMART" id="SM00044">
    <property type="entry name" value="CYCc"/>
    <property type="match status" value="1"/>
</dbReference>
<dbReference type="SMART" id="SM00364">
    <property type="entry name" value="LRR_BAC"/>
    <property type="match status" value="8"/>
</dbReference>
<keyword evidence="26" id="KW-1185">Reference proteome</keyword>
<dbReference type="GO" id="GO:0046872">
    <property type="term" value="F:metal ion binding"/>
    <property type="evidence" value="ECO:0007669"/>
    <property type="project" value="UniProtKB-KW"/>
</dbReference>
<dbReference type="CDD" id="cd00143">
    <property type="entry name" value="PP2Cc"/>
    <property type="match status" value="1"/>
</dbReference>
<dbReference type="InterPro" id="IPR055071">
    <property type="entry name" value="RA_PHLPP-like"/>
</dbReference>
<evidence type="ECO:0000256" key="10">
    <source>
        <dbReference type="ARBA" id="ARBA00022737"/>
    </source>
</evidence>
<feature type="transmembrane region" description="Helical" evidence="20">
    <location>
        <begin position="1406"/>
        <end position="1428"/>
    </location>
</feature>
<dbReference type="InterPro" id="IPR032675">
    <property type="entry name" value="LRR_dom_sf"/>
</dbReference>
<dbReference type="Pfam" id="PF00481">
    <property type="entry name" value="PP2C"/>
    <property type="match status" value="1"/>
</dbReference>
<dbReference type="InterPro" id="IPR029787">
    <property type="entry name" value="Nucleotide_cyclase"/>
</dbReference>
<dbReference type="PROSITE" id="PS51450">
    <property type="entry name" value="LRR"/>
    <property type="match status" value="2"/>
</dbReference>
<evidence type="ECO:0000256" key="8">
    <source>
        <dbReference type="ARBA" id="ARBA00022692"/>
    </source>
</evidence>
<dbReference type="InterPro" id="IPR001611">
    <property type="entry name" value="Leu-rich_rpt"/>
</dbReference>
<dbReference type="InterPro" id="IPR003591">
    <property type="entry name" value="Leu-rich_rpt_typical-subtyp"/>
</dbReference>
<dbReference type="GO" id="GO:0006171">
    <property type="term" value="P:cAMP biosynthetic process"/>
    <property type="evidence" value="ECO:0007669"/>
    <property type="project" value="UniProtKB-KW"/>
</dbReference>
<comment type="catalytic activity">
    <reaction evidence="1">
        <text>ATP = 3',5'-cyclic AMP + diphosphate</text>
        <dbReference type="Rhea" id="RHEA:15389"/>
        <dbReference type="ChEBI" id="CHEBI:30616"/>
        <dbReference type="ChEBI" id="CHEBI:33019"/>
        <dbReference type="ChEBI" id="CHEBI:58165"/>
        <dbReference type="EC" id="4.6.1.1"/>
    </reaction>
</comment>
<dbReference type="Pfam" id="PF00211">
    <property type="entry name" value="Guanylate_cyc"/>
    <property type="match status" value="1"/>
</dbReference>
<sequence length="1587" mass="179264">MDDRPSSSQRKFSTPGLYSSPLSSSDPALARRKYSVIPEAVPEPPPVERRESGNSPTDSAGKSRKWRFPFFGKIRKEDTTKSEVEECDNPRQAEMRRDIQDFFEQREKGESSSTSPPSGDKEDYSWQSPSSWGFMSRETYAVNPRPRRSSTDKGTDLENMWAIRVFKPVENADGVVSKVVASSGYTYVTVSCELDVTAAQLCTIMMHKFTSQRDMSRFRLYVVHRNTERLLEHGDKPVQMLRGYLMTIGYEDTDHLTKIAREDHSYCCRFIFREYPPAPPRSEDFTENPSNKSAASPRPRMSISGNGRARITERSAYLADVNLSVMPTSMFLNTKTLEYIDLSRNTLLTLPDDLFEMLESLRLLRLIGNLLTTIPSSILICPSITHLDLSSNYLEGDALAALIQLPRLTHLNVSCNRIKAMPDCLAELKTLRCLDVSSNYLAELSPCIWGMKDLRELNASFNRITTVPEEITNLSFLRSLILVGNAIESLNPSIQQLLHLRQLDIRGNLLYKTEGLDKITSLYEISLDHNNLSDISCPRWPHVNSLSCANNALTGMNVTDFMYGLKRLNLSCSKIVSLPDDIFTYMSNLEILGIQQNELTKLPQSINQLTNLECLTAHSNSIVEINLHFAQLKKLSYLQLHTNNIRTITADIWKAPALRMLNVSSNFLTSFPEPPYGLEAPPLRQCLEEFLAADNRLADTVGNVIELFTELRVLNLSYNRLFDLDDTLRDMPKLVELYLSGNGLTSFPEAVDRCRSVRMLFINGNKLANLPAELGKNEELAVFDVQSNVLKYNISNWPYDWNWNFNSALQYLNLANNRKLEIKANFGQQSNTPLERTLTDFKSMNKLRLLDLTNVQVSPLCLPDDMTNLQTRMSEEQGGLKVAVAEYCGREIIFDLAEFVIRTYMGQEKDHLVGLFDGRGHDFVSSYLNDTLADNLKLELRRLRQGEEFSTAIRRAFLSTNRDLSTQPIDMCRWSTACLLYLLENQLLIANVGDTMAVLSREGTAYVLTTKHHPWARGEQKRIRVLGGFISLQGQVEGDMPITRAFGNHHLLPYVNANPSINEVLLGPTDEFVLIATNSFWQVMSYQMAVDVARKERSDPDVAVQKLRDMAIARGVADSMKIMFVDFRGITTQHEGGAAVAERRRNAFRRDMFDDQVLSRLEDEIPPPKPPCAFVFTDIKESTKLWSMLPNAMRVATRQHNNSMRRLMRIHGGYEVKTEGDAFVVAFQSGINALRFCVAVQQQFIENDWPREILNSPVAAPVYDSDGSLLYRGLSIRMGIHFGMTDDEEDKVARRMDYHGVHMIIAARVSALADGGQIHITDTIRDMYMRMSEKERPDIAIFDLGLTHLKGLPNPEHLYVRQVQPIVLQTRKQEIKAPVWGVRRKVMNSATIVTVNTVLIDQAAMIATHAIMMAIGWLVLVPAGIWVGTVGRKHCTNWHYYHAIIMVAATATILSAAVMAHSITDPRFVGPHQLLGMVLDALILLQALAGLWIFFVPHDGGNARPALQKLHRLSGLVVYLGGLVYGFYGLHLYVSGMPYDRCFYHSAVGLGVVLTLHVALLIRILPAWWENCGEQEYIQVPVPELPS</sequence>
<dbReference type="EMBL" id="MTSL01000072">
    <property type="protein sequence ID" value="PJF19238.1"/>
    <property type="molecule type" value="Genomic_DNA"/>
</dbReference>
<evidence type="ECO:0000256" key="11">
    <source>
        <dbReference type="ARBA" id="ARBA00022842"/>
    </source>
</evidence>
<dbReference type="Pfam" id="PF23010">
    <property type="entry name" value="RA_3"/>
    <property type="match status" value="1"/>
</dbReference>
<dbReference type="Proteomes" id="UP000240830">
    <property type="component" value="Unassembled WGS sequence"/>
</dbReference>
<feature type="region of interest" description="Disordered" evidence="19">
    <location>
        <begin position="103"/>
        <end position="130"/>
    </location>
</feature>
<evidence type="ECO:0000256" key="20">
    <source>
        <dbReference type="SAM" id="Phobius"/>
    </source>
</evidence>
<feature type="transmembrane region" description="Helical" evidence="20">
    <location>
        <begin position="1475"/>
        <end position="1495"/>
    </location>
</feature>
<feature type="transmembrane region" description="Helical" evidence="20">
    <location>
        <begin position="1516"/>
        <end position="1534"/>
    </location>
</feature>
<feature type="domain" description="PPM-type phosphatase" evidence="24">
    <location>
        <begin position="881"/>
        <end position="1127"/>
    </location>
</feature>
<keyword evidence="8 20" id="KW-0812">Transmembrane</keyword>
<keyword evidence="16" id="KW-0456">Lyase</keyword>
<dbReference type="GO" id="GO:0016020">
    <property type="term" value="C:membrane"/>
    <property type="evidence" value="ECO:0007669"/>
    <property type="project" value="UniProtKB-SubCell"/>
</dbReference>
<dbReference type="Gene3D" id="1.20.120.1770">
    <property type="match status" value="1"/>
</dbReference>
<evidence type="ECO:0000256" key="17">
    <source>
        <dbReference type="ARBA" id="ARBA00032597"/>
    </source>
</evidence>
<evidence type="ECO:0000259" key="23">
    <source>
        <dbReference type="PROSITE" id="PS50939"/>
    </source>
</evidence>
<comment type="similarity">
    <text evidence="3">Belongs to the adenylyl cyclase class-3 family.</text>
</comment>
<dbReference type="CDD" id="cd07302">
    <property type="entry name" value="CHD"/>
    <property type="match status" value="1"/>
</dbReference>
<feature type="transmembrane region" description="Helical" evidence="20">
    <location>
        <begin position="1546"/>
        <end position="1565"/>
    </location>
</feature>
<evidence type="ECO:0000256" key="19">
    <source>
        <dbReference type="SAM" id="MobiDB-lite"/>
    </source>
</evidence>
<keyword evidence="10" id="KW-0677">Repeat</keyword>
<keyword evidence="12" id="KW-0249">Electron transport</keyword>
<evidence type="ECO:0000256" key="14">
    <source>
        <dbReference type="ARBA" id="ARBA00022998"/>
    </source>
</evidence>
<dbReference type="PANTHER" id="PTHR48051:SF1">
    <property type="entry name" value="RAS SUPPRESSOR PROTEIN 1"/>
    <property type="match status" value="1"/>
</dbReference>
<evidence type="ECO:0000256" key="18">
    <source>
        <dbReference type="ARBA" id="ARBA00032637"/>
    </source>
</evidence>
<dbReference type="InterPro" id="IPR050216">
    <property type="entry name" value="LRR_domain-containing"/>
</dbReference>
<feature type="compositionally biased region" description="Polar residues" evidence="19">
    <location>
        <begin position="1"/>
        <end position="12"/>
    </location>
</feature>
<dbReference type="Pfam" id="PF13855">
    <property type="entry name" value="LRR_8"/>
    <property type="match status" value="4"/>
</dbReference>
<dbReference type="STRING" id="1246581.A0A2H9TN91"/>
<dbReference type="InterPro" id="IPR001932">
    <property type="entry name" value="PPM-type_phosphatase-like_dom"/>
</dbReference>
<comment type="caution">
    <text evidence="25">The sequence shown here is derived from an EMBL/GenBank/DDBJ whole genome shotgun (WGS) entry which is preliminary data.</text>
</comment>
<evidence type="ECO:0000259" key="22">
    <source>
        <dbReference type="PROSITE" id="PS50200"/>
    </source>
</evidence>
<evidence type="ECO:0000259" key="24">
    <source>
        <dbReference type="PROSITE" id="PS51746"/>
    </source>
</evidence>
<dbReference type="PANTHER" id="PTHR48051">
    <property type="match status" value="1"/>
</dbReference>
<dbReference type="Gene3D" id="3.60.40.10">
    <property type="entry name" value="PPM-type phosphatase domain"/>
    <property type="match status" value="1"/>
</dbReference>
<evidence type="ECO:0000256" key="2">
    <source>
        <dbReference type="ARBA" id="ARBA00004370"/>
    </source>
</evidence>
<evidence type="ECO:0000256" key="15">
    <source>
        <dbReference type="ARBA" id="ARBA00023136"/>
    </source>
</evidence>
<dbReference type="GO" id="GO:0035556">
    <property type="term" value="P:intracellular signal transduction"/>
    <property type="evidence" value="ECO:0007669"/>
    <property type="project" value="InterPro"/>
</dbReference>
<feature type="transmembrane region" description="Helical" evidence="20">
    <location>
        <begin position="1440"/>
        <end position="1463"/>
    </location>
</feature>
<evidence type="ECO:0000313" key="26">
    <source>
        <dbReference type="Proteomes" id="UP000240830"/>
    </source>
</evidence>
<dbReference type="GO" id="GO:0005737">
    <property type="term" value="C:cytoplasm"/>
    <property type="evidence" value="ECO:0007669"/>
    <property type="project" value="TreeGrafter"/>
</dbReference>
<feature type="region of interest" description="Disordered" evidence="19">
    <location>
        <begin position="1"/>
        <end position="66"/>
    </location>
</feature>
<dbReference type="PROSITE" id="PS50939">
    <property type="entry name" value="CYTOCHROME_B561"/>
    <property type="match status" value="1"/>
</dbReference>
<dbReference type="PROSITE" id="PS51746">
    <property type="entry name" value="PPM_2"/>
    <property type="match status" value="1"/>
</dbReference>
<evidence type="ECO:0000259" key="21">
    <source>
        <dbReference type="PROSITE" id="PS50125"/>
    </source>
</evidence>
<dbReference type="CDD" id="cd08760">
    <property type="entry name" value="Cyt_b561_FRRS1_like"/>
    <property type="match status" value="1"/>
</dbReference>
<feature type="domain" description="Ras-associating" evidence="22">
    <location>
        <begin position="186"/>
        <end position="277"/>
    </location>
</feature>
<dbReference type="SMART" id="SM00332">
    <property type="entry name" value="PP2Cc"/>
    <property type="match status" value="1"/>
</dbReference>
<evidence type="ECO:0000256" key="9">
    <source>
        <dbReference type="ARBA" id="ARBA00022723"/>
    </source>
</evidence>
<dbReference type="EC" id="4.6.1.1" evidence="4"/>
<feature type="domain" description="Cytochrome b561" evidence="23">
    <location>
        <begin position="1376"/>
        <end position="1564"/>
    </location>
</feature>
<protein>
    <recommendedName>
        <fullName evidence="5">Adenylate cyclase</fullName>
        <ecNumber evidence="4">4.6.1.1</ecNumber>
    </recommendedName>
    <alternativeName>
        <fullName evidence="17">ATP pyrophosphate-lyase</fullName>
    </alternativeName>
    <alternativeName>
        <fullName evidence="18">Adenylyl cyclase</fullName>
    </alternativeName>
</protein>
<keyword evidence="11" id="KW-0460">Magnesium</keyword>
<evidence type="ECO:0000256" key="6">
    <source>
        <dbReference type="ARBA" id="ARBA00022448"/>
    </source>
</evidence>
<dbReference type="Gene3D" id="3.30.70.1230">
    <property type="entry name" value="Nucleotide cyclase"/>
    <property type="match status" value="1"/>
</dbReference>
<reference evidence="25 26" key="1">
    <citation type="submission" date="2016-10" db="EMBL/GenBank/DDBJ databases">
        <title>The genome of Paramicrosporidium saccamoebae is the missing link in understanding Cryptomycota and Microsporidia evolution.</title>
        <authorList>
            <person name="Quandt C.A."/>
            <person name="Beaudet D."/>
            <person name="Corsaro D."/>
            <person name="Michel R."/>
            <person name="Corradi N."/>
            <person name="James T."/>
        </authorList>
    </citation>
    <scope>NUCLEOTIDE SEQUENCE [LARGE SCALE GENOMIC DNA]</scope>
    <source>
        <strain evidence="25 26">KSL3</strain>
    </source>
</reference>
<dbReference type="SUPFAM" id="SSF55073">
    <property type="entry name" value="Nucleotide cyclase"/>
    <property type="match status" value="1"/>
</dbReference>
<keyword evidence="7" id="KW-0433">Leucine-rich repeat</keyword>
<dbReference type="GO" id="GO:0004016">
    <property type="term" value="F:adenylate cyclase activity"/>
    <property type="evidence" value="ECO:0007669"/>
    <property type="project" value="UniProtKB-EC"/>
</dbReference>
<keyword evidence="14" id="KW-0115">cAMP biosynthesis</keyword>
<feature type="domain" description="Guanylate cyclase" evidence="21">
    <location>
        <begin position="1173"/>
        <end position="1310"/>
    </location>
</feature>
<accession>A0A2H9TN91</accession>
<keyword evidence="15 20" id="KW-0472">Membrane</keyword>
<evidence type="ECO:0000256" key="5">
    <source>
        <dbReference type="ARBA" id="ARBA00021420"/>
    </source>
</evidence>
<evidence type="ECO:0000256" key="4">
    <source>
        <dbReference type="ARBA" id="ARBA00012201"/>
    </source>
</evidence>
<evidence type="ECO:0000256" key="13">
    <source>
        <dbReference type="ARBA" id="ARBA00022989"/>
    </source>
</evidence>
<dbReference type="InterPro" id="IPR001054">
    <property type="entry name" value="A/G_cyclase"/>
</dbReference>
<gene>
    <name evidence="25" type="ORF">PSACC_00943</name>
</gene>
<evidence type="ECO:0000256" key="7">
    <source>
        <dbReference type="ARBA" id="ARBA00022614"/>
    </source>
</evidence>
<dbReference type="SUPFAM" id="SSF52058">
    <property type="entry name" value="L domain-like"/>
    <property type="match status" value="2"/>
</dbReference>
<evidence type="ECO:0000256" key="3">
    <source>
        <dbReference type="ARBA" id="ARBA00005381"/>
    </source>
</evidence>
<keyword evidence="6" id="KW-0813">Transport</keyword>
<dbReference type="Pfam" id="PF03188">
    <property type="entry name" value="Cytochrom_B561"/>
    <property type="match status" value="1"/>
</dbReference>
<evidence type="ECO:0000256" key="16">
    <source>
        <dbReference type="ARBA" id="ARBA00023239"/>
    </source>
</evidence>
<dbReference type="PROSITE" id="PS50200">
    <property type="entry name" value="RA"/>
    <property type="match status" value="1"/>
</dbReference>
<name>A0A2H9TN91_9FUNG</name>
<dbReference type="Gene3D" id="3.80.10.10">
    <property type="entry name" value="Ribonuclease Inhibitor"/>
    <property type="match status" value="4"/>
</dbReference>
<dbReference type="SMART" id="SM00369">
    <property type="entry name" value="LRR_TYP"/>
    <property type="match status" value="12"/>
</dbReference>
<evidence type="ECO:0000313" key="25">
    <source>
        <dbReference type="EMBL" id="PJF19238.1"/>
    </source>
</evidence>